<keyword evidence="4 6" id="KW-0472">Membrane</keyword>
<accession>F3QS86</accession>
<keyword evidence="3 6" id="KW-1133">Transmembrane helix</keyword>
<sequence length="436" mass="50460">MEELKEDKQIELRSEEVQEIMGQVPPWIQRWDITVMAFLMVLFLGISWFFKFPQSLNAQVTLTTATPPAELHARSSGQLDFVAVKDKERVEAGTVLAVIRNTANFRDMSELATLYHNWKSGKITADSMWVFLERKEWQAGEWQSVFLAFKQSLENYLNYQKRNYYPRKIALKKEERARRMDMEHHKREEMMLGEKQAEVARKIYLRDSVLFSKQIGSEESYDEALQAYLQSRRSVLDNMLNQKEMSMQRLQEKETELDLEHQYEETASTCRQALWAAGEQLEAQLKAWEQAYVLRSPITGNVNLMGIWSSNQHVAAGELVFIVLPEKPDAPIGKALLPAAGAGKVEKGQRVNVRLNNFPDKEYGFLVGRVKGVSDIPDEESNYFVEIEFPKGLTTNYKRKLPMSKQMVGTAQIIIKDKRLIETFVEPVSKIIREHR</sequence>
<dbReference type="RefSeq" id="WP_008625814.1">
    <property type="nucleotide sequence ID" value="NZ_GL883827.1"/>
</dbReference>
<evidence type="ECO:0000256" key="5">
    <source>
        <dbReference type="SAM" id="Coils"/>
    </source>
</evidence>
<dbReference type="GO" id="GO:0016020">
    <property type="term" value="C:membrane"/>
    <property type="evidence" value="ECO:0007669"/>
    <property type="project" value="UniProtKB-SubCell"/>
</dbReference>
<proteinExistence type="predicted"/>
<feature type="transmembrane region" description="Helical" evidence="6">
    <location>
        <begin position="31"/>
        <end position="50"/>
    </location>
</feature>
<gene>
    <name evidence="7" type="ORF">HMPREF9442_01043</name>
</gene>
<dbReference type="PANTHER" id="PTHR30386:SF26">
    <property type="entry name" value="TRANSPORT PROTEIN COMB"/>
    <property type="match status" value="1"/>
</dbReference>
<dbReference type="AlphaFoldDB" id="F3QS86"/>
<evidence type="ECO:0000313" key="8">
    <source>
        <dbReference type="Proteomes" id="UP000005546"/>
    </source>
</evidence>
<protein>
    <recommendedName>
        <fullName evidence="9">HlyD family secretion protein</fullName>
    </recommendedName>
</protein>
<organism evidence="7 8">
    <name type="scientific">Paraprevotella xylaniphila YIT 11841</name>
    <dbReference type="NCBI Taxonomy" id="762982"/>
    <lineage>
        <taxon>Bacteria</taxon>
        <taxon>Pseudomonadati</taxon>
        <taxon>Bacteroidota</taxon>
        <taxon>Bacteroidia</taxon>
        <taxon>Bacteroidales</taxon>
        <taxon>Prevotellaceae</taxon>
        <taxon>Paraprevotella</taxon>
    </lineage>
</organism>
<dbReference type="InterPro" id="IPR050739">
    <property type="entry name" value="MFP"/>
</dbReference>
<comment type="caution">
    <text evidence="7">The sequence shown here is derived from an EMBL/GenBank/DDBJ whole genome shotgun (WGS) entry which is preliminary data.</text>
</comment>
<dbReference type="PANTHER" id="PTHR30386">
    <property type="entry name" value="MEMBRANE FUSION SUBUNIT OF EMRAB-TOLC MULTIDRUG EFFLUX PUMP"/>
    <property type="match status" value="1"/>
</dbReference>
<dbReference type="STRING" id="762982.HMPREF9442_01043"/>
<keyword evidence="8" id="KW-1185">Reference proteome</keyword>
<evidence type="ECO:0000256" key="4">
    <source>
        <dbReference type="ARBA" id="ARBA00023136"/>
    </source>
</evidence>
<dbReference type="Proteomes" id="UP000005546">
    <property type="component" value="Unassembled WGS sequence"/>
</dbReference>
<evidence type="ECO:0000313" key="7">
    <source>
        <dbReference type="EMBL" id="EGG55649.1"/>
    </source>
</evidence>
<dbReference type="eggNOG" id="COG1566">
    <property type="taxonomic scope" value="Bacteria"/>
</dbReference>
<keyword evidence="5" id="KW-0175">Coiled coil</keyword>
<evidence type="ECO:0008006" key="9">
    <source>
        <dbReference type="Google" id="ProtNLM"/>
    </source>
</evidence>
<evidence type="ECO:0000256" key="6">
    <source>
        <dbReference type="SAM" id="Phobius"/>
    </source>
</evidence>
<evidence type="ECO:0000256" key="2">
    <source>
        <dbReference type="ARBA" id="ARBA00022692"/>
    </source>
</evidence>
<feature type="coiled-coil region" evidence="5">
    <location>
        <begin position="233"/>
        <end position="260"/>
    </location>
</feature>
<comment type="subcellular location">
    <subcellularLocation>
        <location evidence="1">Membrane</location>
        <topology evidence="1">Single-pass membrane protein</topology>
    </subcellularLocation>
</comment>
<keyword evidence="2 6" id="KW-0812">Transmembrane</keyword>
<dbReference type="HOGENOM" id="CLU_050642_0_0_10"/>
<evidence type="ECO:0000256" key="1">
    <source>
        <dbReference type="ARBA" id="ARBA00004167"/>
    </source>
</evidence>
<dbReference type="PRINTS" id="PR01490">
    <property type="entry name" value="RTXTOXIND"/>
</dbReference>
<evidence type="ECO:0000256" key="3">
    <source>
        <dbReference type="ARBA" id="ARBA00022989"/>
    </source>
</evidence>
<reference evidence="7 8" key="1">
    <citation type="submission" date="2011-02" db="EMBL/GenBank/DDBJ databases">
        <authorList>
            <person name="Weinstock G."/>
            <person name="Sodergren E."/>
            <person name="Clifton S."/>
            <person name="Fulton L."/>
            <person name="Fulton B."/>
            <person name="Courtney L."/>
            <person name="Fronick C."/>
            <person name="Harrison M."/>
            <person name="Strong C."/>
            <person name="Farmer C."/>
            <person name="Delahaunty K."/>
            <person name="Markovic C."/>
            <person name="Hall O."/>
            <person name="Minx P."/>
            <person name="Tomlinson C."/>
            <person name="Mitreva M."/>
            <person name="Hou S."/>
            <person name="Chen J."/>
            <person name="Wollam A."/>
            <person name="Pepin K.H."/>
            <person name="Johnson M."/>
            <person name="Bhonagiri V."/>
            <person name="Zhang X."/>
            <person name="Suruliraj S."/>
            <person name="Warren W."/>
            <person name="Chinwalla A."/>
            <person name="Mardis E.R."/>
            <person name="Wilson R.K."/>
        </authorList>
    </citation>
    <scope>NUCLEOTIDE SEQUENCE [LARGE SCALE GENOMIC DNA]</scope>
    <source>
        <strain evidence="7 8">YIT 11841</strain>
    </source>
</reference>
<name>F3QS86_9BACT</name>
<dbReference type="OrthoDB" id="7057889at2"/>
<dbReference type="EMBL" id="AFBR01000024">
    <property type="protein sequence ID" value="EGG55649.1"/>
    <property type="molecule type" value="Genomic_DNA"/>
</dbReference>